<dbReference type="Proteomes" id="UP000037904">
    <property type="component" value="Unassembled WGS sequence"/>
</dbReference>
<gene>
    <name evidence="3" type="ORF">FLAG1_08270</name>
</gene>
<evidence type="ECO:0000313" key="4">
    <source>
        <dbReference type="Proteomes" id="UP000037904"/>
    </source>
</evidence>
<protein>
    <submittedName>
        <fullName evidence="3">Vegetative incompatibility protein het-e-1</fullName>
    </submittedName>
</protein>
<dbReference type="PANTHER" id="PTHR10039">
    <property type="entry name" value="AMELOGENIN"/>
    <property type="match status" value="1"/>
</dbReference>
<sequence>MASLQRLSLERSMDQFRSELTDDQMKEISSANRKAITHEIEKLQAKIGNQQGLCRLSGIKRFLDTMEEIEKLVTIFLNVSEVVAFIWGPIKLVLMVATTWKDSVKKIIDVYDGVAVALDNLAVFHNLIRSNEQLKCMLEDYFSDILRFHRFILAVFCKPGWKRMFEFAWREFKRNVEPIIESLKRKQAMLSDDKLQQHAILKTIQDSDSHAKGQFEQINSGMSEVLKSERLRRQEQDKKQIKSTRAMLCHIITQIINADETTMRFAYDKCSSMDYLDISSLKSLALDCLLAQRDTLIILDGLDEAKDNEPENALKWLSSDDVQDLVIKVSNAAEVITPGMFLYAKVVLANLASMGSKKEFKAELEGNKFPRDLNQAYERIVERVIHAAGPSAQTSAKKILGWLVCSERPLRWREIQSRFCIDVERGFCDPDDVRVGSCKQLCSSLVDATDCEIFPGVKSEQTIAIIHETASKYLVYTKTIDVMKEHMAMSLFCCQYLVSKPFHDIDNDNLKESARSGYFGFIDYAAVYWRSHLQKVGSIKEHSDLCLMSDKARDALSNLEDTYYRNVVDSAAEPDSAVQHSKESSKALSRAIQNKVLQIRAIIDGHREILWQDTGFQDLQGPKRFSCPRISCYKFFAGYPSEARRQQHLASHTRPFRCRDEDCFAYVVGYTNTPTPMGFVTACKAGDLKQVKLLHNIGASFNGPALLAAVEAGHGRICKYLIDNGVSPFEMGTSGYELTPMHRAIRNRNFHTLELFLLGYQKLTSSLNASLLQMCVREILEIYPPGVDILLRLLAERQPKRGPSVLESIMASQLAILFRIWGKRMTVFANDERVFDHSKDATLIHTHFRQIFPNLYDSNGVFASNANGQEYKIYQQTIRKHKRLLHDALAINLYSLAMFLMDIDTNRVMQTEGRGGNSPLHSFIMRSCELECNGGCSTIAECLIKLDRGGLSHQPNDNGHLPIHIALDRELSPVVLRPLLEFSKDLNHKDNWGMSPLHYVRDEEAMDMVLQYKDVDLFSRNQDGQTCFVMFCKIDEAFNEDLMLTLMARDMSLAWTADKSSEGLTPLHHAMSGYSWVSDAEYGRWSDDGSPNATTMLLKLPVAEQILQAYSTCPVGRCEEVRHFCGGDVFEAYITSNGQDGVWAGCHT</sequence>
<dbReference type="EMBL" id="JXCE01000236">
    <property type="protein sequence ID" value="KPA38896.1"/>
    <property type="molecule type" value="Genomic_DNA"/>
</dbReference>
<dbReference type="InterPro" id="IPR002110">
    <property type="entry name" value="Ankyrin_rpt"/>
</dbReference>
<keyword evidence="1" id="KW-0040">ANK repeat</keyword>
<accession>A0A0M9ET08</accession>
<dbReference type="SUPFAM" id="SSF48403">
    <property type="entry name" value="Ankyrin repeat"/>
    <property type="match status" value="1"/>
</dbReference>
<comment type="caution">
    <text evidence="3">The sequence shown here is derived from an EMBL/GenBank/DDBJ whole genome shotgun (WGS) entry which is preliminary data.</text>
</comment>
<dbReference type="Gene3D" id="1.25.40.20">
    <property type="entry name" value="Ankyrin repeat-containing domain"/>
    <property type="match status" value="2"/>
</dbReference>
<dbReference type="InterPro" id="IPR054471">
    <property type="entry name" value="GPIID_WHD"/>
</dbReference>
<reference evidence="3 4" key="1">
    <citation type="submission" date="2015-04" db="EMBL/GenBank/DDBJ databases">
        <title>The draft genome sequence of Fusarium langsethiae, a T-2/HT-2 mycotoxin producer.</title>
        <authorList>
            <person name="Lysoe E."/>
            <person name="Divon H.H."/>
            <person name="Terzi V."/>
            <person name="Orru L."/>
            <person name="Lamontanara A."/>
            <person name="Kolseth A.-K."/>
            <person name="Frandsen R.J."/>
            <person name="Nielsen K."/>
            <person name="Thrane U."/>
        </authorList>
    </citation>
    <scope>NUCLEOTIDE SEQUENCE [LARGE SCALE GENOMIC DNA]</scope>
    <source>
        <strain evidence="3 4">Fl201059</strain>
    </source>
</reference>
<dbReference type="OrthoDB" id="5103607at2759"/>
<keyword evidence="4" id="KW-1185">Reference proteome</keyword>
<dbReference type="Pfam" id="PF22939">
    <property type="entry name" value="WHD_GPIID"/>
    <property type="match status" value="1"/>
</dbReference>
<evidence type="ECO:0000259" key="2">
    <source>
        <dbReference type="Pfam" id="PF22939"/>
    </source>
</evidence>
<feature type="repeat" description="ANK" evidence="1">
    <location>
        <begin position="958"/>
        <end position="991"/>
    </location>
</feature>
<dbReference type="AlphaFoldDB" id="A0A0M9ET08"/>
<proteinExistence type="predicted"/>
<name>A0A0M9ET08_FUSLA</name>
<evidence type="ECO:0000256" key="1">
    <source>
        <dbReference type="PROSITE-ProRule" id="PRU00023"/>
    </source>
</evidence>
<evidence type="ECO:0000313" key="3">
    <source>
        <dbReference type="EMBL" id="KPA38896.1"/>
    </source>
</evidence>
<dbReference type="InterPro" id="IPR036770">
    <property type="entry name" value="Ankyrin_rpt-contain_sf"/>
</dbReference>
<organism evidence="3 4">
    <name type="scientific">Fusarium langsethiae</name>
    <dbReference type="NCBI Taxonomy" id="179993"/>
    <lineage>
        <taxon>Eukaryota</taxon>
        <taxon>Fungi</taxon>
        <taxon>Dikarya</taxon>
        <taxon>Ascomycota</taxon>
        <taxon>Pezizomycotina</taxon>
        <taxon>Sordariomycetes</taxon>
        <taxon>Hypocreomycetidae</taxon>
        <taxon>Hypocreales</taxon>
        <taxon>Nectriaceae</taxon>
        <taxon>Fusarium</taxon>
    </lineage>
</organism>
<feature type="domain" description="GPI inositol-deacylase winged helix" evidence="2">
    <location>
        <begin position="391"/>
        <end position="475"/>
    </location>
</feature>
<dbReference type="Pfam" id="PF12796">
    <property type="entry name" value="Ank_2"/>
    <property type="match status" value="1"/>
</dbReference>
<dbReference type="PROSITE" id="PS50088">
    <property type="entry name" value="ANK_REPEAT"/>
    <property type="match status" value="1"/>
</dbReference>
<dbReference type="SMART" id="SM00248">
    <property type="entry name" value="ANK"/>
    <property type="match status" value="5"/>
</dbReference>